<evidence type="ECO:0000256" key="9">
    <source>
        <dbReference type="ARBA" id="ARBA00023180"/>
    </source>
</evidence>
<evidence type="ECO:0000256" key="10">
    <source>
        <dbReference type="SAM" id="Phobius"/>
    </source>
</evidence>
<dbReference type="PANTHER" id="PTHR14647">
    <property type="entry name" value="GALACTOSE-3-O-SULFOTRANSFERASE"/>
    <property type="match status" value="1"/>
</dbReference>
<keyword evidence="12" id="KW-1185">Reference proteome</keyword>
<dbReference type="PANTHER" id="PTHR14647:SF87">
    <property type="entry name" value="PUTATIVE-RELATED"/>
    <property type="match status" value="1"/>
</dbReference>
<keyword evidence="9" id="KW-0325">Glycoprotein</keyword>
<feature type="transmembrane region" description="Helical" evidence="10">
    <location>
        <begin position="6"/>
        <end position="24"/>
    </location>
</feature>
<evidence type="ECO:0000256" key="6">
    <source>
        <dbReference type="ARBA" id="ARBA00022989"/>
    </source>
</evidence>
<evidence type="ECO:0000256" key="4">
    <source>
        <dbReference type="ARBA" id="ARBA00022692"/>
    </source>
</evidence>
<keyword evidence="5" id="KW-0735">Signal-anchor</keyword>
<keyword evidence="6 10" id="KW-1133">Transmembrane helix</keyword>
<evidence type="ECO:0000256" key="5">
    <source>
        <dbReference type="ARBA" id="ARBA00022968"/>
    </source>
</evidence>
<dbReference type="InterPro" id="IPR027417">
    <property type="entry name" value="P-loop_NTPase"/>
</dbReference>
<dbReference type="Proteomes" id="UP001158576">
    <property type="component" value="Chromosome XSR"/>
</dbReference>
<evidence type="ECO:0000256" key="8">
    <source>
        <dbReference type="ARBA" id="ARBA00023136"/>
    </source>
</evidence>
<keyword evidence="3" id="KW-0808">Transferase</keyword>
<reference evidence="11 12" key="1">
    <citation type="submission" date="2021-04" db="EMBL/GenBank/DDBJ databases">
        <authorList>
            <person name="Bliznina A."/>
        </authorList>
    </citation>
    <scope>NUCLEOTIDE SEQUENCE [LARGE SCALE GENOMIC DNA]</scope>
</reference>
<evidence type="ECO:0000256" key="7">
    <source>
        <dbReference type="ARBA" id="ARBA00023034"/>
    </source>
</evidence>
<comment type="similarity">
    <text evidence="2">Belongs to the galactose-3-O-sulfotransferase family.</text>
</comment>
<accession>A0ABN7SHH9</accession>
<keyword evidence="8 10" id="KW-0472">Membrane</keyword>
<organism evidence="11 12">
    <name type="scientific">Oikopleura dioica</name>
    <name type="common">Tunicate</name>
    <dbReference type="NCBI Taxonomy" id="34765"/>
    <lineage>
        <taxon>Eukaryota</taxon>
        <taxon>Metazoa</taxon>
        <taxon>Chordata</taxon>
        <taxon>Tunicata</taxon>
        <taxon>Appendicularia</taxon>
        <taxon>Copelata</taxon>
        <taxon>Oikopleuridae</taxon>
        <taxon>Oikopleura</taxon>
    </lineage>
</organism>
<sequence length="450" mass="51146">MNSAKFYFSIIYTSVLFLLSLYLVNSREAEGKPGPSKNTSPKVDYILNYDYGELGNADGEDDIDDSVAEDGIRVGKDGFSIQDSSCTPPGGMVFLKKHKSASSTLQTVAKNFCRYYSMPGESPPVGSVSGGYPGPFQPEFLGSPRHPKPYAISTHQVFNLEVEKAIFPENAFFLTSVREPLSLFRSMFEYFYRRWDSEAAVRNRKCGFTCWGAPYAHWLAEEADGGVRFGAEISEYLDRLPKIFNKSAPWAFRAKNFQAFELGLDWTRDDKKYVSGKLNELAKAFDLVVLSEYYYESLVLLRERLCLPWQAMYARSRMVSKPYTKEPFTSSQSNTLKKFYAQDFQIYKYFNQTLQKKITTYGRARMSHDARKLRQMYALCDKQPKRCSFSRPQAAKMTKGEPVDNSVVNTSALVEYMEAHQGSCEWGAFAKLKANEPTGCGQDEILFPNL</sequence>
<proteinExistence type="inferred from homology"/>
<evidence type="ECO:0000256" key="2">
    <source>
        <dbReference type="ARBA" id="ARBA00008124"/>
    </source>
</evidence>
<name>A0ABN7SHH9_OIKDI</name>
<evidence type="ECO:0000313" key="12">
    <source>
        <dbReference type="Proteomes" id="UP001158576"/>
    </source>
</evidence>
<comment type="subcellular location">
    <subcellularLocation>
        <location evidence="1">Golgi apparatus membrane</location>
        <topology evidence="1">Single-pass type II membrane protein</topology>
    </subcellularLocation>
</comment>
<evidence type="ECO:0000256" key="1">
    <source>
        <dbReference type="ARBA" id="ARBA00004323"/>
    </source>
</evidence>
<protein>
    <submittedName>
        <fullName evidence="11">Oidioi.mRNA.OKI2018_I69.XSR.g16877.t1.cds</fullName>
    </submittedName>
</protein>
<gene>
    <name evidence="11" type="ORF">OKIOD_LOCUS8435</name>
</gene>
<keyword evidence="7" id="KW-0333">Golgi apparatus</keyword>
<keyword evidence="4 10" id="KW-0812">Transmembrane</keyword>
<dbReference type="InterPro" id="IPR009729">
    <property type="entry name" value="Gal-3-0_sulfotransfrase"/>
</dbReference>
<evidence type="ECO:0000313" key="11">
    <source>
        <dbReference type="EMBL" id="CAG5100171.1"/>
    </source>
</evidence>
<dbReference type="EMBL" id="OU015569">
    <property type="protein sequence ID" value="CAG5100171.1"/>
    <property type="molecule type" value="Genomic_DNA"/>
</dbReference>
<evidence type="ECO:0000256" key="3">
    <source>
        <dbReference type="ARBA" id="ARBA00022679"/>
    </source>
</evidence>
<dbReference type="Pfam" id="PF06990">
    <property type="entry name" value="Gal-3-0_sulfotr"/>
    <property type="match status" value="2"/>
</dbReference>
<dbReference type="Gene3D" id="3.40.50.300">
    <property type="entry name" value="P-loop containing nucleotide triphosphate hydrolases"/>
    <property type="match status" value="1"/>
</dbReference>